<dbReference type="Pfam" id="PF07715">
    <property type="entry name" value="Plug"/>
    <property type="match status" value="1"/>
</dbReference>
<feature type="region of interest" description="Disordered" evidence="12">
    <location>
        <begin position="26"/>
        <end position="57"/>
    </location>
</feature>
<evidence type="ECO:0000256" key="10">
    <source>
        <dbReference type="PROSITE-ProRule" id="PRU01360"/>
    </source>
</evidence>
<evidence type="ECO:0000256" key="4">
    <source>
        <dbReference type="ARBA" id="ARBA00022452"/>
    </source>
</evidence>
<evidence type="ECO:0000256" key="13">
    <source>
        <dbReference type="SAM" id="SignalP"/>
    </source>
</evidence>
<name>A0A840S017_9BURK</name>
<evidence type="ECO:0000256" key="3">
    <source>
        <dbReference type="ARBA" id="ARBA00022448"/>
    </source>
</evidence>
<keyword evidence="8 16" id="KW-0675">Receptor</keyword>
<keyword evidence="4 10" id="KW-1134">Transmembrane beta strand</keyword>
<evidence type="ECO:0000256" key="2">
    <source>
        <dbReference type="ARBA" id="ARBA00009810"/>
    </source>
</evidence>
<evidence type="ECO:0000313" key="17">
    <source>
        <dbReference type="Proteomes" id="UP000554837"/>
    </source>
</evidence>
<dbReference type="RefSeq" id="WP_138857782.1">
    <property type="nucleotide sequence ID" value="NZ_CP040709.1"/>
</dbReference>
<keyword evidence="17" id="KW-1185">Reference proteome</keyword>
<evidence type="ECO:0000256" key="12">
    <source>
        <dbReference type="SAM" id="MobiDB-lite"/>
    </source>
</evidence>
<dbReference type="InterPro" id="IPR012910">
    <property type="entry name" value="Plug_dom"/>
</dbReference>
<evidence type="ECO:0000256" key="1">
    <source>
        <dbReference type="ARBA" id="ARBA00004571"/>
    </source>
</evidence>
<feature type="domain" description="TonB-dependent receptor plug" evidence="15">
    <location>
        <begin position="70"/>
        <end position="168"/>
    </location>
</feature>
<dbReference type="SUPFAM" id="SSF56935">
    <property type="entry name" value="Porins"/>
    <property type="match status" value="1"/>
</dbReference>
<comment type="caution">
    <text evidence="16">The sequence shown here is derived from an EMBL/GenBank/DDBJ whole genome shotgun (WGS) entry which is preliminary data.</text>
</comment>
<evidence type="ECO:0000256" key="9">
    <source>
        <dbReference type="ARBA" id="ARBA00023237"/>
    </source>
</evidence>
<feature type="chain" id="PRO_5033025184" evidence="13">
    <location>
        <begin position="26"/>
        <end position="767"/>
    </location>
</feature>
<dbReference type="Gene3D" id="2.170.130.10">
    <property type="entry name" value="TonB-dependent receptor, plug domain"/>
    <property type="match status" value="1"/>
</dbReference>
<dbReference type="Gene3D" id="2.40.170.20">
    <property type="entry name" value="TonB-dependent receptor, beta-barrel domain"/>
    <property type="match status" value="1"/>
</dbReference>
<evidence type="ECO:0000313" key="16">
    <source>
        <dbReference type="EMBL" id="MBB5203143.1"/>
    </source>
</evidence>
<dbReference type="GO" id="GO:0015344">
    <property type="term" value="F:siderophore uptake transmembrane transporter activity"/>
    <property type="evidence" value="ECO:0007669"/>
    <property type="project" value="TreeGrafter"/>
</dbReference>
<protein>
    <submittedName>
        <fullName evidence="16">Catecholate siderophore receptor</fullName>
    </submittedName>
</protein>
<evidence type="ECO:0000259" key="14">
    <source>
        <dbReference type="Pfam" id="PF00593"/>
    </source>
</evidence>
<dbReference type="InterPro" id="IPR037066">
    <property type="entry name" value="Plug_dom_sf"/>
</dbReference>
<dbReference type="PROSITE" id="PS52016">
    <property type="entry name" value="TONB_DEPENDENT_REC_3"/>
    <property type="match status" value="1"/>
</dbReference>
<evidence type="ECO:0000256" key="11">
    <source>
        <dbReference type="RuleBase" id="RU003357"/>
    </source>
</evidence>
<evidence type="ECO:0000256" key="7">
    <source>
        <dbReference type="ARBA" id="ARBA00023136"/>
    </source>
</evidence>
<dbReference type="InterPro" id="IPR039426">
    <property type="entry name" value="TonB-dep_rcpt-like"/>
</dbReference>
<gene>
    <name evidence="16" type="ORF">HNQ51_000436</name>
</gene>
<dbReference type="GO" id="GO:0009279">
    <property type="term" value="C:cell outer membrane"/>
    <property type="evidence" value="ECO:0007669"/>
    <property type="project" value="UniProtKB-SubCell"/>
</dbReference>
<feature type="compositionally biased region" description="Basic and acidic residues" evidence="12">
    <location>
        <begin position="35"/>
        <end position="52"/>
    </location>
</feature>
<dbReference type="OrthoDB" id="9790771at2"/>
<accession>A0A840S017</accession>
<dbReference type="PANTHER" id="PTHR32552:SF83">
    <property type="entry name" value="BLR3904 PROTEIN"/>
    <property type="match status" value="1"/>
</dbReference>
<proteinExistence type="inferred from homology"/>
<dbReference type="InterPro" id="IPR000531">
    <property type="entry name" value="Beta-barrel_TonB"/>
</dbReference>
<evidence type="ECO:0000259" key="15">
    <source>
        <dbReference type="Pfam" id="PF07715"/>
    </source>
</evidence>
<comment type="subcellular location">
    <subcellularLocation>
        <location evidence="1 10">Cell outer membrane</location>
        <topology evidence="1 10">Multi-pass membrane protein</topology>
    </subcellularLocation>
</comment>
<evidence type="ECO:0000256" key="6">
    <source>
        <dbReference type="ARBA" id="ARBA00023077"/>
    </source>
</evidence>
<reference evidence="16 17" key="1">
    <citation type="submission" date="2020-08" db="EMBL/GenBank/DDBJ databases">
        <title>Genomic Encyclopedia of Type Strains, Phase IV (KMG-IV): sequencing the most valuable type-strain genomes for metagenomic binning, comparative biology and taxonomic classification.</title>
        <authorList>
            <person name="Goeker M."/>
        </authorList>
    </citation>
    <scope>NUCLEOTIDE SEQUENCE [LARGE SCALE GENOMIC DNA]</scope>
    <source>
        <strain evidence="16 17">DSM 23958</strain>
    </source>
</reference>
<dbReference type="InterPro" id="IPR036942">
    <property type="entry name" value="Beta-barrel_TonB_sf"/>
</dbReference>
<dbReference type="Proteomes" id="UP000554837">
    <property type="component" value="Unassembled WGS sequence"/>
</dbReference>
<dbReference type="PANTHER" id="PTHR32552">
    <property type="entry name" value="FERRICHROME IRON RECEPTOR-RELATED"/>
    <property type="match status" value="1"/>
</dbReference>
<keyword evidence="7 10" id="KW-0472">Membrane</keyword>
<keyword evidence="5 10" id="KW-0812">Transmembrane</keyword>
<dbReference type="CDD" id="cd01347">
    <property type="entry name" value="ligand_gated_channel"/>
    <property type="match status" value="1"/>
</dbReference>
<dbReference type="EMBL" id="JACHHO010000001">
    <property type="protein sequence ID" value="MBB5203143.1"/>
    <property type="molecule type" value="Genomic_DNA"/>
</dbReference>
<sequence>MTPSKLSTLLPLGALAAGFSLSAVAQTAPTPPTAPERELPAVKAKAPKEPQGKDGVQATHTEIGKGKQELRDIPQSITVVTEKLIDDRNLDTLKDVLRNTAGISFLAAEGGEEDIRLRGFALQTTGDVFIDGQRDPAFYERDTFFDDRVEVLRGSASLLFGRGSTGGAVNQVRKKPRLIDQHEVEVTVGSHNLIRSVGDFNLRTGESSALRLGTMLAQADNDGSGASIDKSGLAAAWRTGIGERNEFLLSAYHLDNKNGMNYGMPFIRPTATPPNVSPVGETTLMPVDPKAYYGMASDRNAGKATQFTASHTHRFDRQHEITTKITRGEFERDQRSGTVRFGAAALQPGGRPVGLDTFGPKTVITRGTNLKMQDMDTLYAQSDYSGKFQALGLKHQVQAGLDFAQEDKTVYSDTPGLNAATRAAFYSALGLSKPNTTVGTPDDGAWIDESRRQRLPVNDYRARALGFYLQDLLQFAPEWKLLLGLRHDRLRGDYNTQAYTYSGTSGSPGTHGYNQFAPGAKSSYRMSVSEWSQRAGLLFQPNERMSFHLGGATSFNTSGDAYSLSPQNANTPPEQSINVEAGAKIDSADGKFSSRFALFRSTKLHERNLDPSLDLFLLSGKRHVAGAEMDLAGRLSPQWEVFASYVWMPIARIDEGAPGAEGKGTRPSLTPWHSGSLWTTYQLTPQLRVGGGLNWRSSVAPLRNPGFLAPSFVVGELMAEYQFMPNKLVFKGNLSNVTNKRYADTLYPGHYLPGAGRLFQLTGTYKF</sequence>
<comment type="similarity">
    <text evidence="2 10 11">Belongs to the TonB-dependent receptor family.</text>
</comment>
<keyword evidence="9 10" id="KW-0998">Cell outer membrane</keyword>
<dbReference type="AlphaFoldDB" id="A0A840S017"/>
<feature type="signal peptide" evidence="13">
    <location>
        <begin position="1"/>
        <end position="25"/>
    </location>
</feature>
<keyword evidence="6 11" id="KW-0798">TonB box</keyword>
<organism evidence="16 17">
    <name type="scientific">Inhella inkyongensis</name>
    <dbReference type="NCBI Taxonomy" id="392593"/>
    <lineage>
        <taxon>Bacteria</taxon>
        <taxon>Pseudomonadati</taxon>
        <taxon>Pseudomonadota</taxon>
        <taxon>Betaproteobacteria</taxon>
        <taxon>Burkholderiales</taxon>
        <taxon>Sphaerotilaceae</taxon>
        <taxon>Inhella</taxon>
    </lineage>
</organism>
<evidence type="ECO:0000256" key="5">
    <source>
        <dbReference type="ARBA" id="ARBA00022692"/>
    </source>
</evidence>
<evidence type="ECO:0000256" key="8">
    <source>
        <dbReference type="ARBA" id="ARBA00023170"/>
    </source>
</evidence>
<dbReference type="Pfam" id="PF00593">
    <property type="entry name" value="TonB_dep_Rec_b-barrel"/>
    <property type="match status" value="1"/>
</dbReference>
<keyword evidence="13" id="KW-0732">Signal</keyword>
<keyword evidence="3 10" id="KW-0813">Transport</keyword>
<feature type="domain" description="TonB-dependent receptor-like beta-barrel" evidence="14">
    <location>
        <begin position="275"/>
        <end position="736"/>
    </location>
</feature>